<name>M2BFJ9_TREDN</name>
<dbReference type="HOGENOM" id="CLU_108800_1_0_12"/>
<protein>
    <recommendedName>
        <fullName evidence="2">Bacteriophage Gp15 protein</fullName>
    </recommendedName>
</protein>
<proteinExistence type="predicted"/>
<dbReference type="AlphaFoldDB" id="M2BFJ9"/>
<gene>
    <name evidence="1" type="ORF">HMPREF9725_02590</name>
</gene>
<sequence>MIDLKKTGLPESVEVEGGLYYIQTSFKYWLRFLELLETKDTPPNDFDFMYKNKKPSNRLDGLFTLVQFGNPPQILPRIQKSEAAEKVIDYTIDADYIYAAFLEQYGIDLVTSDMHWYKFQALFRGLHDTKLNEIIGYRLYEHTGGKKTDHDRQMEELRRAWKLPLEADETDEDLIDFENKLRGIE</sequence>
<organism evidence="1">
    <name type="scientific">Treponema denticola H1-T</name>
    <dbReference type="NCBI Taxonomy" id="999431"/>
    <lineage>
        <taxon>Bacteria</taxon>
        <taxon>Pseudomonadati</taxon>
        <taxon>Spirochaetota</taxon>
        <taxon>Spirochaetia</taxon>
        <taxon>Spirochaetales</taxon>
        <taxon>Treponemataceae</taxon>
        <taxon>Treponema</taxon>
    </lineage>
</organism>
<dbReference type="Proteomes" id="UP000011708">
    <property type="component" value="Chromosome"/>
</dbReference>
<accession>M2BFJ9</accession>
<dbReference type="EMBL" id="AGDW01000025">
    <property type="protein sequence ID" value="EMB28160.1"/>
    <property type="molecule type" value="Genomic_DNA"/>
</dbReference>
<reference evidence="1" key="1">
    <citation type="submission" date="2012-01" db="EMBL/GenBank/DDBJ databases">
        <title>The Genome Sequence of Treponema denticola H1-T.</title>
        <authorList>
            <consortium name="The Broad Institute Genome Sequencing Platform"/>
            <person name="Earl A."/>
            <person name="Ward D."/>
            <person name="Feldgarden M."/>
            <person name="Gevers D."/>
            <person name="Blanton J.M."/>
            <person name="Fenno C.J."/>
            <person name="Baranova O.V."/>
            <person name="Mathney J."/>
            <person name="Dewhirst F.E."/>
            <person name="Izard J."/>
            <person name="Young S.K."/>
            <person name="Zeng Q."/>
            <person name="Gargeya S."/>
            <person name="Fitzgerald M."/>
            <person name="Haas B."/>
            <person name="Abouelleil A."/>
            <person name="Alvarado L."/>
            <person name="Arachchi H.M."/>
            <person name="Berlin A."/>
            <person name="Chapman S.B."/>
            <person name="Gearin G."/>
            <person name="Goldberg J."/>
            <person name="Griggs A."/>
            <person name="Gujja S."/>
            <person name="Hansen M."/>
            <person name="Heiman D."/>
            <person name="Howarth C."/>
            <person name="Larimer J."/>
            <person name="Lui A."/>
            <person name="MacDonald P.J.P."/>
            <person name="McCowen C."/>
            <person name="Montmayeur A."/>
            <person name="Murphy C."/>
            <person name="Neiman D."/>
            <person name="Pearson M."/>
            <person name="Priest M."/>
            <person name="Roberts A."/>
            <person name="Saif S."/>
            <person name="Shea T."/>
            <person name="Sisk P."/>
            <person name="Stolte C."/>
            <person name="Sykes S."/>
            <person name="Wortman J."/>
            <person name="Nusbaum C."/>
            <person name="Birren B."/>
        </authorList>
    </citation>
    <scope>NUCLEOTIDE SEQUENCE [LARGE SCALE GENOMIC DNA]</scope>
    <source>
        <strain evidence="1">H1-T</strain>
    </source>
</reference>
<dbReference type="InterPro" id="IPR009660">
    <property type="entry name" value="Phage_A500_Gp15"/>
</dbReference>
<evidence type="ECO:0008006" key="2">
    <source>
        <dbReference type="Google" id="ProtNLM"/>
    </source>
</evidence>
<dbReference type="RefSeq" id="WP_002689771.1">
    <property type="nucleotide sequence ID" value="NZ_CM001794.1"/>
</dbReference>
<dbReference type="PATRIC" id="fig|999431.4.peg.2684"/>
<evidence type="ECO:0000313" key="1">
    <source>
        <dbReference type="EMBL" id="EMB28160.1"/>
    </source>
</evidence>
<comment type="caution">
    <text evidence="1">The sequence shown here is derived from an EMBL/GenBank/DDBJ whole genome shotgun (WGS) entry which is preliminary data.</text>
</comment>
<dbReference type="Pfam" id="PF06854">
    <property type="entry name" value="Phage_Gp15"/>
    <property type="match status" value="1"/>
</dbReference>